<accession>A0A930W5M9</accession>
<dbReference type="EMBL" id="JABZGT010000128">
    <property type="protein sequence ID" value="MBF4809147.1"/>
    <property type="molecule type" value="Genomic_DNA"/>
</dbReference>
<dbReference type="SUPFAM" id="SSF53098">
    <property type="entry name" value="Ribonuclease H-like"/>
    <property type="match status" value="1"/>
</dbReference>
<dbReference type="InterPro" id="IPR036397">
    <property type="entry name" value="RNaseH_sf"/>
</dbReference>
<keyword evidence="2" id="KW-0540">Nuclease</keyword>
<dbReference type="PANTHER" id="PTHR30231:SF41">
    <property type="entry name" value="DNA POLYMERASE III SUBUNIT EPSILON"/>
    <property type="match status" value="1"/>
</dbReference>
<dbReference type="PANTHER" id="PTHR30231">
    <property type="entry name" value="DNA POLYMERASE III SUBUNIT EPSILON"/>
    <property type="match status" value="1"/>
</dbReference>
<gene>
    <name evidence="2" type="ORF">HXK23_02830</name>
</gene>
<feature type="domain" description="Exonuclease" evidence="1">
    <location>
        <begin position="20"/>
        <end position="89"/>
    </location>
</feature>
<proteinExistence type="predicted"/>
<reference evidence="2" key="1">
    <citation type="submission" date="2020-04" db="EMBL/GenBank/DDBJ databases">
        <title>Deep metagenomics examines the oral microbiome during advanced dental caries in children, revealing novel taxa and co-occurrences with host molecules.</title>
        <authorList>
            <person name="Baker J.L."/>
            <person name="Morton J.T."/>
            <person name="Dinis M."/>
            <person name="Alvarez R."/>
            <person name="Tran N.C."/>
            <person name="Knight R."/>
            <person name="Edlund A."/>
        </authorList>
    </citation>
    <scope>NUCLEOTIDE SEQUENCE</scope>
    <source>
        <strain evidence="2">JCVI_22A_bin.2</strain>
    </source>
</reference>
<keyword evidence="2" id="KW-0378">Hydrolase</keyword>
<feature type="non-terminal residue" evidence="2">
    <location>
        <position position="91"/>
    </location>
</feature>
<dbReference type="InterPro" id="IPR013520">
    <property type="entry name" value="Ribonucl_H"/>
</dbReference>
<sequence length="91" mass="9859">MELAERAEHESFDVLEDDIVVLDTETTGLSFKKCSLIEISAAKLSGREIVERFQTFVDPGCSIPEEITTLTSITDEDVKGAPSAKEAVAAL</sequence>
<protein>
    <submittedName>
        <fullName evidence="2">3'-5' exonuclease</fullName>
    </submittedName>
</protein>
<keyword evidence="2" id="KW-0269">Exonuclease</keyword>
<name>A0A930W5M9_9ACTN</name>
<dbReference type="GO" id="GO:0008408">
    <property type="term" value="F:3'-5' exonuclease activity"/>
    <property type="evidence" value="ECO:0007669"/>
    <property type="project" value="TreeGrafter"/>
</dbReference>
<evidence type="ECO:0000259" key="1">
    <source>
        <dbReference type="Pfam" id="PF00929"/>
    </source>
</evidence>
<dbReference type="GO" id="GO:0005829">
    <property type="term" value="C:cytosol"/>
    <property type="evidence" value="ECO:0007669"/>
    <property type="project" value="TreeGrafter"/>
</dbReference>
<dbReference type="Gene3D" id="3.30.420.10">
    <property type="entry name" value="Ribonuclease H-like superfamily/Ribonuclease H"/>
    <property type="match status" value="1"/>
</dbReference>
<evidence type="ECO:0000313" key="2">
    <source>
        <dbReference type="EMBL" id="MBF4809147.1"/>
    </source>
</evidence>
<dbReference type="GO" id="GO:0045004">
    <property type="term" value="P:DNA replication proofreading"/>
    <property type="evidence" value="ECO:0007669"/>
    <property type="project" value="TreeGrafter"/>
</dbReference>
<evidence type="ECO:0000313" key="3">
    <source>
        <dbReference type="Proteomes" id="UP000772566"/>
    </source>
</evidence>
<comment type="caution">
    <text evidence="2">The sequence shown here is derived from an EMBL/GenBank/DDBJ whole genome shotgun (WGS) entry which is preliminary data.</text>
</comment>
<dbReference type="Proteomes" id="UP000772566">
    <property type="component" value="Unassembled WGS sequence"/>
</dbReference>
<dbReference type="GO" id="GO:0003676">
    <property type="term" value="F:nucleic acid binding"/>
    <property type="evidence" value="ECO:0007669"/>
    <property type="project" value="InterPro"/>
</dbReference>
<organism evidence="2 3">
    <name type="scientific">Lancefieldella parvula</name>
    <dbReference type="NCBI Taxonomy" id="1382"/>
    <lineage>
        <taxon>Bacteria</taxon>
        <taxon>Bacillati</taxon>
        <taxon>Actinomycetota</taxon>
        <taxon>Coriobacteriia</taxon>
        <taxon>Coriobacteriales</taxon>
        <taxon>Atopobiaceae</taxon>
        <taxon>Lancefieldella</taxon>
    </lineage>
</organism>
<dbReference type="CDD" id="cd06127">
    <property type="entry name" value="DEDDh"/>
    <property type="match status" value="1"/>
</dbReference>
<dbReference type="InterPro" id="IPR012337">
    <property type="entry name" value="RNaseH-like_sf"/>
</dbReference>
<dbReference type="AlphaFoldDB" id="A0A930W5M9"/>
<dbReference type="Pfam" id="PF00929">
    <property type="entry name" value="RNase_T"/>
    <property type="match status" value="1"/>
</dbReference>